<evidence type="ECO:0000256" key="7">
    <source>
        <dbReference type="ARBA" id="ARBA00023136"/>
    </source>
</evidence>
<dbReference type="PANTHER" id="PTHR13325">
    <property type="entry name" value="PROTEASE M50 MEMBRANE-BOUND TRANSCRIPTION FACTOR SITE 2 PROTEASE"/>
    <property type="match status" value="1"/>
</dbReference>
<sequence>MLEIMEVISVFGSIILIHIFIYCLDRYLKRNNSQRYGNVLAVTHIQIDLASVRWTTSLFNKIISSWVIDRKKIFCRWYGFGTIITVLLCIPSLILLAGTAVVSFENIRNHRNDEAILQPAVPGVNLPLSDLPYYILTLLTCTVVHEIGHAVAAVSEQIPLVSFGIFIWLFIPAAFVELSTNDVTSLSSWQQLKIYCAGVWHNIILSAIALASLTLLPIFLMPLFQTGVGVYVLNLDMYSASGHHDFQIGDQLIAVNDCHVTEGKSWERCLTATFHPRSSGFCVNNAYLSRFTANDQSACCSDSDELSQSHLCFLSSYDSISRKHYCVRAREVSELSSAWCSSHTDCPPSQSCLKPILHSALENETVSLRLIVIQRKSAPSVLYIGEPKEIHQSVSVSNYVPRIFIGPQFINVIEQLLWYMFSFSAGLAILNVVPCICMDGYHMVGALTQIVFEGGENASIKRQTQCVLIFMGTSLVIINIAFGLFTLLSQ</sequence>
<reference evidence="12" key="1">
    <citation type="submission" date="2018-08" db="EMBL/GenBank/DDBJ databases">
        <authorList>
            <person name="Cornetti L."/>
        </authorList>
    </citation>
    <scope>NUCLEOTIDE SEQUENCE</scope>
    <source>
        <strain evidence="12">ZW-BAR-1</strain>
    </source>
</reference>
<evidence type="ECO:0000313" key="12">
    <source>
        <dbReference type="EMBL" id="SVE74263.1"/>
    </source>
</evidence>
<dbReference type="InterPro" id="IPR008915">
    <property type="entry name" value="Peptidase_M50"/>
</dbReference>
<feature type="transmembrane region" description="Helical" evidence="10">
    <location>
        <begin position="6"/>
        <end position="24"/>
    </location>
</feature>
<dbReference type="GO" id="GO:0004222">
    <property type="term" value="F:metalloendopeptidase activity"/>
    <property type="evidence" value="ECO:0007669"/>
    <property type="project" value="InterPro"/>
</dbReference>
<keyword evidence="5 10" id="KW-0812">Transmembrane</keyword>
<name>A0A4Y7M3B2_9CRUS</name>
<evidence type="ECO:0000259" key="11">
    <source>
        <dbReference type="Pfam" id="PF02163"/>
    </source>
</evidence>
<feature type="transmembrane region" description="Helical" evidence="10">
    <location>
        <begin position="467"/>
        <end position="488"/>
    </location>
</feature>
<evidence type="ECO:0000256" key="1">
    <source>
        <dbReference type="ARBA" id="ARBA00001350"/>
    </source>
</evidence>
<accession>A0A4Y7M3B2</accession>
<evidence type="ECO:0000256" key="3">
    <source>
        <dbReference type="ARBA" id="ARBA00012347"/>
    </source>
</evidence>
<evidence type="ECO:0000256" key="4">
    <source>
        <dbReference type="ARBA" id="ARBA00014400"/>
    </source>
</evidence>
<protein>
    <recommendedName>
        <fullName evidence="4">Membrane-bound transcription factor site-2 protease</fullName>
        <ecNumber evidence="3">3.4.24.85</ecNumber>
    </recommendedName>
    <alternativeName>
        <fullName evidence="8">Endopeptidase S2P</fullName>
    </alternativeName>
</protein>
<gene>
    <name evidence="12" type="primary">EOG090X08FA</name>
</gene>
<feature type="transmembrane region" description="Helical" evidence="10">
    <location>
        <begin position="77"/>
        <end position="104"/>
    </location>
</feature>
<feature type="domain" description="Peptidase M50" evidence="11">
    <location>
        <begin position="133"/>
        <end position="463"/>
    </location>
</feature>
<evidence type="ECO:0000256" key="9">
    <source>
        <dbReference type="ARBA" id="ARBA00045828"/>
    </source>
</evidence>
<dbReference type="EC" id="3.4.24.85" evidence="3"/>
<dbReference type="GO" id="GO:0012505">
    <property type="term" value="C:endomembrane system"/>
    <property type="evidence" value="ECO:0007669"/>
    <property type="project" value="UniProtKB-SubCell"/>
</dbReference>
<dbReference type="EMBL" id="LR004644">
    <property type="protein sequence ID" value="SVE74263.1"/>
    <property type="molecule type" value="mRNA"/>
</dbReference>
<evidence type="ECO:0000256" key="2">
    <source>
        <dbReference type="ARBA" id="ARBA00004127"/>
    </source>
</evidence>
<evidence type="ECO:0000256" key="10">
    <source>
        <dbReference type="SAM" id="Phobius"/>
    </source>
</evidence>
<feature type="transmembrane region" description="Helical" evidence="10">
    <location>
        <begin position="199"/>
        <end position="220"/>
    </location>
</feature>
<comment type="function">
    <text evidence="9">Zinc metalloprotease that mediates intramembrane proteolysis of proteins such as ATF6, ATF6B, SREBF1/SREBP1 and SREBF2/SREBP2. Catalyzes the second step in the proteolytic activation of the sterol regulatory element-binding proteins (SREBPs) SREBF1/SREBP1 and SREBF2/SREBP2: cleaves SREBPs within the first transmembrane segment, thereby releasing the N-terminal segment with a portion of the transmembrane segment attached. Mature N-terminal SREBP fragments shuttle to the nucleus and activate gene transcription. Also mediates the second step in the proteolytic activation of the cyclic AMP-dependent transcription factor ATF-6 (ATF6 and ATF6B). Involved in intramembrane proteolysis during bone formation. In astrocytes and osteoblasts, upon DNA damage and ER stress, mediates the second step of the regulated intramembrane proteolytic activation of the transcription factor CREB3L1, leading to the inhibition of cell-cycle progression.</text>
</comment>
<evidence type="ECO:0000256" key="8">
    <source>
        <dbReference type="ARBA" id="ARBA00032658"/>
    </source>
</evidence>
<evidence type="ECO:0000256" key="5">
    <source>
        <dbReference type="ARBA" id="ARBA00022692"/>
    </source>
</evidence>
<keyword evidence="6 10" id="KW-1133">Transmembrane helix</keyword>
<dbReference type="GO" id="GO:0005737">
    <property type="term" value="C:cytoplasm"/>
    <property type="evidence" value="ECO:0007669"/>
    <property type="project" value="TreeGrafter"/>
</dbReference>
<dbReference type="PRINTS" id="PR01000">
    <property type="entry name" value="SREBPS2PTASE"/>
</dbReference>
<proteinExistence type="evidence at transcript level"/>
<dbReference type="GO" id="GO:0031293">
    <property type="term" value="P:membrane protein intracellular domain proteolysis"/>
    <property type="evidence" value="ECO:0007669"/>
    <property type="project" value="TreeGrafter"/>
</dbReference>
<dbReference type="AlphaFoldDB" id="A0A4Y7M3B2"/>
<dbReference type="GO" id="GO:1905897">
    <property type="term" value="P:regulation of response to endoplasmic reticulum stress"/>
    <property type="evidence" value="ECO:0007669"/>
    <property type="project" value="TreeGrafter"/>
</dbReference>
<feature type="transmembrane region" description="Helical" evidence="10">
    <location>
        <begin position="160"/>
        <end position="179"/>
    </location>
</feature>
<dbReference type="GO" id="GO:0016020">
    <property type="term" value="C:membrane"/>
    <property type="evidence" value="ECO:0007669"/>
    <property type="project" value="InterPro"/>
</dbReference>
<comment type="catalytic activity">
    <reaction evidence="1">
        <text>Cleaves several transcription factors that are type-2 transmembrane proteins within membrane-spanning domains. Known substrates include sterol regulatory element-binding protein (SREBP) -1, SREBP-2 and forms of the transcriptional activator ATF6. SREBP-2 is cleaved at the site 477-DRSRILL-|-CVLTFLCLSFNPLTSLLQWGGA-505. The residues Asn-Pro, 11 residues distal to the site of cleavage in the membrane-spanning domain, are important for cleavage by S2P endopeptidase. Replacement of either of these residues does not prevent cleavage, but there is no cleavage if both of these residues are replaced.</text>
        <dbReference type="EC" id="3.4.24.85"/>
    </reaction>
</comment>
<dbReference type="Pfam" id="PF02163">
    <property type="entry name" value="Peptidase_M50"/>
    <property type="match status" value="1"/>
</dbReference>
<dbReference type="InterPro" id="IPR001193">
    <property type="entry name" value="MBTPS2"/>
</dbReference>
<comment type="subcellular location">
    <subcellularLocation>
        <location evidence="2">Endomembrane system</location>
        <topology evidence="2">Multi-pass membrane protein</topology>
    </subcellularLocation>
</comment>
<dbReference type="PANTHER" id="PTHR13325:SF3">
    <property type="entry name" value="MEMBRANE-BOUND TRANSCRIPTION FACTOR SITE-2 PROTEASE"/>
    <property type="match status" value="1"/>
</dbReference>
<keyword evidence="7 10" id="KW-0472">Membrane</keyword>
<organism evidence="12">
    <name type="scientific">Daphnia barbata</name>
    <dbReference type="NCBI Taxonomy" id="414587"/>
    <lineage>
        <taxon>Eukaryota</taxon>
        <taxon>Metazoa</taxon>
        <taxon>Ecdysozoa</taxon>
        <taxon>Arthropoda</taxon>
        <taxon>Crustacea</taxon>
        <taxon>Branchiopoda</taxon>
        <taxon>Diplostraca</taxon>
        <taxon>Cladocera</taxon>
        <taxon>Anomopoda</taxon>
        <taxon>Daphniidae</taxon>
        <taxon>Daphnia</taxon>
    </lineage>
</organism>
<evidence type="ECO:0000256" key="6">
    <source>
        <dbReference type="ARBA" id="ARBA00022989"/>
    </source>
</evidence>